<name>A0A4U0ZJN8_9ALTE</name>
<dbReference type="Gene3D" id="2.170.130.10">
    <property type="entry name" value="TonB-dependent receptor, plug domain"/>
    <property type="match status" value="1"/>
</dbReference>
<keyword evidence="4" id="KW-0410">Iron transport</keyword>
<dbReference type="InterPro" id="IPR011662">
    <property type="entry name" value="Secretin/TonB_short_N"/>
</dbReference>
<dbReference type="PANTHER" id="PTHR47234">
    <property type="match status" value="1"/>
</dbReference>
<keyword evidence="7 11" id="KW-0798">TonB box</keyword>
<dbReference type="InterPro" id="IPR000531">
    <property type="entry name" value="Beta-barrel_TonB"/>
</dbReference>
<reference evidence="13 14" key="1">
    <citation type="submission" date="2019-04" db="EMBL/GenBank/DDBJ databases">
        <title>Alteromonas portus sp. nov., an alginate lyase-excreting marine bacterium.</title>
        <authorList>
            <person name="Huang H."/>
            <person name="Mo K."/>
            <person name="Bao S."/>
        </authorList>
    </citation>
    <scope>NUCLEOTIDE SEQUENCE [LARGE SCALE GENOMIC DNA]</scope>
    <source>
        <strain evidence="13 14">HB161718</strain>
    </source>
</reference>
<evidence type="ECO:0000256" key="10">
    <source>
        <dbReference type="PROSITE-ProRule" id="PRU01360"/>
    </source>
</evidence>
<comment type="caution">
    <text evidence="13">The sequence shown here is derived from an EMBL/GenBank/DDBJ whole genome shotgun (WGS) entry which is preliminary data.</text>
</comment>
<evidence type="ECO:0000256" key="9">
    <source>
        <dbReference type="ARBA" id="ARBA00023237"/>
    </source>
</evidence>
<dbReference type="AlphaFoldDB" id="A0A4U0ZJN8"/>
<dbReference type="Proteomes" id="UP000305471">
    <property type="component" value="Unassembled WGS sequence"/>
</dbReference>
<evidence type="ECO:0000256" key="11">
    <source>
        <dbReference type="RuleBase" id="RU003357"/>
    </source>
</evidence>
<keyword evidence="6" id="KW-0408">Iron</keyword>
<dbReference type="InterPro" id="IPR037066">
    <property type="entry name" value="Plug_dom_sf"/>
</dbReference>
<keyword evidence="13" id="KW-0675">Receptor</keyword>
<gene>
    <name evidence="13" type="ORF">E5672_03040</name>
</gene>
<dbReference type="GO" id="GO:0006826">
    <property type="term" value="P:iron ion transport"/>
    <property type="evidence" value="ECO:0007669"/>
    <property type="project" value="UniProtKB-KW"/>
</dbReference>
<keyword evidence="9 10" id="KW-0998">Cell outer membrane</keyword>
<dbReference type="SMART" id="SM00965">
    <property type="entry name" value="STN"/>
    <property type="match status" value="1"/>
</dbReference>
<evidence type="ECO:0000256" key="2">
    <source>
        <dbReference type="ARBA" id="ARBA00022448"/>
    </source>
</evidence>
<dbReference type="OrthoDB" id="9805434at2"/>
<evidence type="ECO:0000256" key="6">
    <source>
        <dbReference type="ARBA" id="ARBA00023004"/>
    </source>
</evidence>
<feature type="domain" description="Secretin/TonB short N-terminal" evidence="12">
    <location>
        <begin position="105"/>
        <end position="156"/>
    </location>
</feature>
<comment type="subcellular location">
    <subcellularLocation>
        <location evidence="1 10">Cell outer membrane</location>
        <topology evidence="1 10">Multi-pass membrane protein</topology>
    </subcellularLocation>
</comment>
<keyword evidence="3 10" id="KW-1134">Transmembrane beta strand</keyword>
<evidence type="ECO:0000256" key="8">
    <source>
        <dbReference type="ARBA" id="ARBA00023136"/>
    </source>
</evidence>
<keyword evidence="4" id="KW-0406">Ion transport</keyword>
<dbReference type="InterPro" id="IPR012910">
    <property type="entry name" value="Plug_dom"/>
</dbReference>
<keyword evidence="5 10" id="KW-0812">Transmembrane</keyword>
<dbReference type="Gene3D" id="3.55.50.30">
    <property type="match status" value="1"/>
</dbReference>
<evidence type="ECO:0000313" key="13">
    <source>
        <dbReference type="EMBL" id="TKB05083.1"/>
    </source>
</evidence>
<dbReference type="EMBL" id="SWCO01000001">
    <property type="protein sequence ID" value="TKB05083.1"/>
    <property type="molecule type" value="Genomic_DNA"/>
</dbReference>
<evidence type="ECO:0000256" key="5">
    <source>
        <dbReference type="ARBA" id="ARBA00022692"/>
    </source>
</evidence>
<dbReference type="SUPFAM" id="SSF56935">
    <property type="entry name" value="Porins"/>
    <property type="match status" value="1"/>
</dbReference>
<evidence type="ECO:0000256" key="1">
    <source>
        <dbReference type="ARBA" id="ARBA00004571"/>
    </source>
</evidence>
<dbReference type="Pfam" id="PF07715">
    <property type="entry name" value="Plug"/>
    <property type="match status" value="1"/>
</dbReference>
<proteinExistence type="inferred from homology"/>
<comment type="similarity">
    <text evidence="10 11">Belongs to the TonB-dependent receptor family.</text>
</comment>
<evidence type="ECO:0000313" key="14">
    <source>
        <dbReference type="Proteomes" id="UP000305471"/>
    </source>
</evidence>
<sequence length="1017" mass="109770">MHYSNFAISRQTKKAIEKLHALACLAGCRSQKKIWKPSIFSIGSPLHIASGVCLCLSATPSLSAQDENRLPSEKTSATVPNAFSFSIPAQNANEALTELAKQANTTLLFPFDLAKKVTTNAVSGTFTLNEALAQLLEGTELAVVTDESGALSIRSRASLTAKNDKYENEEQPVEEQANGLEKIAVVGTRNAPRSAVDSPVPLDVIDAQALSSQGNSDVLSMLSAMVPSLNVNDQPINDASSLVRPANLRGMSSDHTLLLLNGKRRHRSAVITFLGGGLSDGAQGPDISVIPAYALKQVEVLRDGASAQYGSDAIAGVINFVLNDAREGGSAALKVGGFSEGDGELFQIQLNKGFALGEHGFLNATAEYRQQNGTSRSVQRNDAQALIDQGNSFIASPSQVWGALDVNEDIKLALNTGADLSSTSQFYSFATAARREINGGFYFRNPQTREGVFSRTNPNTGERRLIVADLDGLDNGIACPSITLSNDNVLDNANYQLIADNSTELGANCFAFNEWFPGGFTPRFGGTITDASIAMGVKQELSGGWAMDISAALGYSDIEYVISNTVNPSLGPQSPTTFSPGGVSQVERTLNLDFTKLIQTIFDDPVSIAVGVEWRKETYFQKAGDEASYIAGPFALEPPIGLSQGFSIGSNGFPGYQPQSAGHWSRSNWAMYADLEFYVSDSWQFGVAARVEHFSDFGSTFDGKLSTRYKINDTFALRGSVNSGFKAPTVGQSNVINVTTAYGLNGLEDQATLPPTDLISLQLGATPLTPEESANFSLGVVMQVSENFFATLDYFNIRLSDRISTTSAIPLTDDDVNALIAQGRPDAARYNSAKYFTNDFDTKTQGVDFVVNYNFALNDWSNALLVAYNWTDTQVERVTLYPALVDGEIQYQPNLTSARIRMLEDNLPAHRGSVTLEQSKDAWAFTWRLNYYGKFYEDHLDASAGLDIYGSALTTFDAQLAWKLLPDVQLTLGAQNLFDALPDENPYMGEVGALYPPTSPGGINGAFYYAGIEYTFK</sequence>
<dbReference type="PANTHER" id="PTHR47234:SF3">
    <property type="entry name" value="SECRETIN_TONB SHORT N-TERMINAL DOMAIN-CONTAINING PROTEIN"/>
    <property type="match status" value="1"/>
</dbReference>
<dbReference type="Gene3D" id="2.40.170.20">
    <property type="entry name" value="TonB-dependent receptor, beta-barrel domain"/>
    <property type="match status" value="1"/>
</dbReference>
<dbReference type="InterPro" id="IPR036942">
    <property type="entry name" value="Beta-barrel_TonB_sf"/>
</dbReference>
<accession>A0A4U0ZJN8</accession>
<keyword evidence="14" id="KW-1185">Reference proteome</keyword>
<dbReference type="GO" id="GO:0009279">
    <property type="term" value="C:cell outer membrane"/>
    <property type="evidence" value="ECO:0007669"/>
    <property type="project" value="UniProtKB-SubCell"/>
</dbReference>
<dbReference type="Pfam" id="PF00593">
    <property type="entry name" value="TonB_dep_Rec_b-barrel"/>
    <property type="match status" value="1"/>
</dbReference>
<evidence type="ECO:0000256" key="4">
    <source>
        <dbReference type="ARBA" id="ARBA00022496"/>
    </source>
</evidence>
<evidence type="ECO:0000259" key="12">
    <source>
        <dbReference type="SMART" id="SM00965"/>
    </source>
</evidence>
<evidence type="ECO:0000256" key="3">
    <source>
        <dbReference type="ARBA" id="ARBA00022452"/>
    </source>
</evidence>
<evidence type="ECO:0000256" key="7">
    <source>
        <dbReference type="ARBA" id="ARBA00023077"/>
    </source>
</evidence>
<organism evidence="13 14">
    <name type="scientific">Alteromonas portus</name>
    <dbReference type="NCBI Taxonomy" id="2565549"/>
    <lineage>
        <taxon>Bacteria</taxon>
        <taxon>Pseudomonadati</taxon>
        <taxon>Pseudomonadota</taxon>
        <taxon>Gammaproteobacteria</taxon>
        <taxon>Alteromonadales</taxon>
        <taxon>Alteromonadaceae</taxon>
        <taxon>Alteromonas/Salinimonas group</taxon>
        <taxon>Alteromonas</taxon>
    </lineage>
</organism>
<keyword evidence="2 10" id="KW-0813">Transport</keyword>
<protein>
    <submittedName>
        <fullName evidence="13">TonB-dependent receptor</fullName>
    </submittedName>
</protein>
<dbReference type="PROSITE" id="PS52016">
    <property type="entry name" value="TONB_DEPENDENT_REC_3"/>
    <property type="match status" value="1"/>
</dbReference>
<keyword evidence="8 10" id="KW-0472">Membrane</keyword>
<dbReference type="InterPro" id="IPR039426">
    <property type="entry name" value="TonB-dep_rcpt-like"/>
</dbReference>